<sequence>MDKLEYRSLNDQTYDRIKEGLMAAAFRPGETLVIRTIAAAFGVSTTPVREALQRLVAERLLVMKPNRSIAVPELELDAYVELLRIRCELEGLAVDLAAQRVDAAGLERLRGLVADIDVAVEAHDHAAYRALNQTFHFALYDEARSPRLVGIIQDLWGQTGPYVSELFVSEQYGPEANREHKRILRALEGRDGADAREGLVADITIASRHILPQLLRMGAARSTRHRRGRRPEKAEHAEGDAAQ</sequence>
<evidence type="ECO:0000256" key="2">
    <source>
        <dbReference type="ARBA" id="ARBA00023125"/>
    </source>
</evidence>
<feature type="domain" description="HTH gntR-type" evidence="5">
    <location>
        <begin position="7"/>
        <end position="74"/>
    </location>
</feature>
<dbReference type="InterPro" id="IPR008920">
    <property type="entry name" value="TF_FadR/GntR_C"/>
</dbReference>
<dbReference type="InterPro" id="IPR036390">
    <property type="entry name" value="WH_DNA-bd_sf"/>
</dbReference>
<dbReference type="Pfam" id="PF00392">
    <property type="entry name" value="GntR"/>
    <property type="match status" value="1"/>
</dbReference>
<dbReference type="SMART" id="SM00345">
    <property type="entry name" value="HTH_GNTR"/>
    <property type="match status" value="1"/>
</dbReference>
<keyword evidence="3" id="KW-0804">Transcription</keyword>
<dbReference type="InterPro" id="IPR000524">
    <property type="entry name" value="Tscrpt_reg_HTH_GntR"/>
</dbReference>
<comment type="caution">
    <text evidence="6">The sequence shown here is derived from an EMBL/GenBank/DDBJ whole genome shotgun (WGS) entry which is preliminary data.</text>
</comment>
<dbReference type="Gene3D" id="1.20.120.530">
    <property type="entry name" value="GntR ligand-binding domain-like"/>
    <property type="match status" value="1"/>
</dbReference>
<feature type="region of interest" description="Disordered" evidence="4">
    <location>
        <begin position="219"/>
        <end position="243"/>
    </location>
</feature>
<dbReference type="SUPFAM" id="SSF48008">
    <property type="entry name" value="GntR ligand-binding domain-like"/>
    <property type="match status" value="1"/>
</dbReference>
<dbReference type="AlphaFoldDB" id="A0A9X1P2R7"/>
<dbReference type="Proteomes" id="UP001139035">
    <property type="component" value="Unassembled WGS sequence"/>
</dbReference>
<organism evidence="6 7">
    <name type="scientific">Jiella avicenniae</name>
    <dbReference type="NCBI Taxonomy" id="2907202"/>
    <lineage>
        <taxon>Bacteria</taxon>
        <taxon>Pseudomonadati</taxon>
        <taxon>Pseudomonadota</taxon>
        <taxon>Alphaproteobacteria</taxon>
        <taxon>Hyphomicrobiales</taxon>
        <taxon>Aurantimonadaceae</taxon>
        <taxon>Jiella</taxon>
    </lineage>
</organism>
<evidence type="ECO:0000256" key="4">
    <source>
        <dbReference type="SAM" id="MobiDB-lite"/>
    </source>
</evidence>
<dbReference type="GO" id="GO:0003677">
    <property type="term" value="F:DNA binding"/>
    <property type="evidence" value="ECO:0007669"/>
    <property type="project" value="UniProtKB-KW"/>
</dbReference>
<proteinExistence type="predicted"/>
<dbReference type="Pfam" id="PF07729">
    <property type="entry name" value="FCD"/>
    <property type="match status" value="1"/>
</dbReference>
<reference evidence="6" key="1">
    <citation type="submission" date="2022-01" db="EMBL/GenBank/DDBJ databases">
        <title>Jiella avicenniae sp. nov., a novel endophytic bacterium isolated from bark of Avicennia marina.</title>
        <authorList>
            <person name="Tuo L."/>
        </authorList>
    </citation>
    <scope>NUCLEOTIDE SEQUENCE</scope>
    <source>
        <strain evidence="6">CBK1P-4</strain>
    </source>
</reference>
<feature type="compositionally biased region" description="Basic and acidic residues" evidence="4">
    <location>
        <begin position="231"/>
        <end position="243"/>
    </location>
</feature>
<keyword evidence="7" id="KW-1185">Reference proteome</keyword>
<accession>A0A9X1P2R7</accession>
<dbReference type="RefSeq" id="WP_233720447.1">
    <property type="nucleotide sequence ID" value="NZ_JAJUWU010000016.1"/>
</dbReference>
<dbReference type="EMBL" id="JAJUWU010000016">
    <property type="protein sequence ID" value="MCE7029453.1"/>
    <property type="molecule type" value="Genomic_DNA"/>
</dbReference>
<evidence type="ECO:0000256" key="3">
    <source>
        <dbReference type="ARBA" id="ARBA00023163"/>
    </source>
</evidence>
<dbReference type="PANTHER" id="PTHR43537:SF39">
    <property type="entry name" value="HTH-TYPE TRANSCRIPTIONAL REGULATOR MCBR"/>
    <property type="match status" value="1"/>
</dbReference>
<dbReference type="InterPro" id="IPR011711">
    <property type="entry name" value="GntR_C"/>
</dbReference>
<dbReference type="GO" id="GO:0003700">
    <property type="term" value="F:DNA-binding transcription factor activity"/>
    <property type="evidence" value="ECO:0007669"/>
    <property type="project" value="InterPro"/>
</dbReference>
<dbReference type="PANTHER" id="PTHR43537">
    <property type="entry name" value="TRANSCRIPTIONAL REGULATOR, GNTR FAMILY"/>
    <property type="match status" value="1"/>
</dbReference>
<evidence type="ECO:0000313" key="7">
    <source>
        <dbReference type="Proteomes" id="UP001139035"/>
    </source>
</evidence>
<evidence type="ECO:0000259" key="5">
    <source>
        <dbReference type="PROSITE" id="PS50949"/>
    </source>
</evidence>
<protein>
    <submittedName>
        <fullName evidence="6">GntR family transcriptional regulator</fullName>
    </submittedName>
</protein>
<dbReference type="SMART" id="SM00895">
    <property type="entry name" value="FCD"/>
    <property type="match status" value="1"/>
</dbReference>
<keyword evidence="2" id="KW-0238">DNA-binding</keyword>
<name>A0A9X1P2R7_9HYPH</name>
<keyword evidence="1" id="KW-0805">Transcription regulation</keyword>
<dbReference type="PROSITE" id="PS50949">
    <property type="entry name" value="HTH_GNTR"/>
    <property type="match status" value="1"/>
</dbReference>
<dbReference type="SUPFAM" id="SSF46785">
    <property type="entry name" value="Winged helix' DNA-binding domain"/>
    <property type="match status" value="1"/>
</dbReference>
<gene>
    <name evidence="6" type="ORF">LZD57_15790</name>
</gene>
<evidence type="ECO:0000313" key="6">
    <source>
        <dbReference type="EMBL" id="MCE7029453.1"/>
    </source>
</evidence>
<dbReference type="InterPro" id="IPR036388">
    <property type="entry name" value="WH-like_DNA-bd_sf"/>
</dbReference>
<evidence type="ECO:0000256" key="1">
    <source>
        <dbReference type="ARBA" id="ARBA00023015"/>
    </source>
</evidence>
<dbReference type="Gene3D" id="1.10.10.10">
    <property type="entry name" value="Winged helix-like DNA-binding domain superfamily/Winged helix DNA-binding domain"/>
    <property type="match status" value="1"/>
</dbReference>